<gene>
    <name evidence="1" type="ordered locus">Acid345_3091</name>
</gene>
<evidence type="ECO:0000313" key="2">
    <source>
        <dbReference type="Proteomes" id="UP000002432"/>
    </source>
</evidence>
<proteinExistence type="predicted"/>
<dbReference type="EnsemblBacteria" id="ABF42092">
    <property type="protein sequence ID" value="ABF42092"/>
    <property type="gene ID" value="Acid345_3091"/>
</dbReference>
<reference evidence="1 2" key="1">
    <citation type="journal article" date="2009" name="Appl. Environ. Microbiol.">
        <title>Three genomes from the phylum Acidobacteria provide insight into the lifestyles of these microorganisms in soils.</title>
        <authorList>
            <person name="Ward N.L."/>
            <person name="Challacombe J.F."/>
            <person name="Janssen P.H."/>
            <person name="Henrissat B."/>
            <person name="Coutinho P.M."/>
            <person name="Wu M."/>
            <person name="Xie G."/>
            <person name="Haft D.H."/>
            <person name="Sait M."/>
            <person name="Badger J."/>
            <person name="Barabote R.D."/>
            <person name="Bradley B."/>
            <person name="Brettin T.S."/>
            <person name="Brinkac L.M."/>
            <person name="Bruce D."/>
            <person name="Creasy T."/>
            <person name="Daugherty S.C."/>
            <person name="Davidsen T.M."/>
            <person name="DeBoy R.T."/>
            <person name="Detter J.C."/>
            <person name="Dodson R.J."/>
            <person name="Durkin A.S."/>
            <person name="Ganapathy A."/>
            <person name="Gwinn-Giglio M."/>
            <person name="Han C.S."/>
            <person name="Khouri H."/>
            <person name="Kiss H."/>
            <person name="Kothari S.P."/>
            <person name="Madupu R."/>
            <person name="Nelson K.E."/>
            <person name="Nelson W.C."/>
            <person name="Paulsen I."/>
            <person name="Penn K."/>
            <person name="Ren Q."/>
            <person name="Rosovitz M.J."/>
            <person name="Selengut J.D."/>
            <person name="Shrivastava S."/>
            <person name="Sullivan S.A."/>
            <person name="Tapia R."/>
            <person name="Thompson L.S."/>
            <person name="Watkins K.L."/>
            <person name="Yang Q."/>
            <person name="Yu C."/>
            <person name="Zafar N."/>
            <person name="Zhou L."/>
            <person name="Kuske C.R."/>
        </authorList>
    </citation>
    <scope>NUCLEOTIDE SEQUENCE [LARGE SCALE GENOMIC DNA]</scope>
    <source>
        <strain evidence="1 2">Ellin345</strain>
    </source>
</reference>
<organism evidence="1 2">
    <name type="scientific">Koribacter versatilis (strain Ellin345)</name>
    <dbReference type="NCBI Taxonomy" id="204669"/>
    <lineage>
        <taxon>Bacteria</taxon>
        <taxon>Pseudomonadati</taxon>
        <taxon>Acidobacteriota</taxon>
        <taxon>Terriglobia</taxon>
        <taxon>Terriglobales</taxon>
        <taxon>Candidatus Korobacteraceae</taxon>
        <taxon>Candidatus Korobacter</taxon>
    </lineage>
</organism>
<name>Q1IM08_KORVE</name>
<dbReference type="KEGG" id="aba:Acid345_3091"/>
<dbReference type="HOGENOM" id="CLU_2601433_0_0_0"/>
<sequence length="79" mass="8903">MGFMNPCLELNGMAERELTSFYAAVKKMFGREEAERSAKEWIGEISSAARVPRSLREWREISVNVAKRVALRLETVGAA</sequence>
<keyword evidence="2" id="KW-1185">Reference proteome</keyword>
<dbReference type="Proteomes" id="UP000002432">
    <property type="component" value="Chromosome"/>
</dbReference>
<dbReference type="STRING" id="204669.Acid345_3091"/>
<evidence type="ECO:0000313" key="1">
    <source>
        <dbReference type="EMBL" id="ABF42092.1"/>
    </source>
</evidence>
<accession>Q1IM08</accession>
<dbReference type="EMBL" id="CP000360">
    <property type="protein sequence ID" value="ABF42092.1"/>
    <property type="molecule type" value="Genomic_DNA"/>
</dbReference>
<dbReference type="AlphaFoldDB" id="Q1IM08"/>
<protein>
    <submittedName>
        <fullName evidence="1">Uncharacterized protein</fullName>
    </submittedName>
</protein>